<keyword evidence="12 15" id="KW-0472">Membrane</keyword>
<evidence type="ECO:0000256" key="6">
    <source>
        <dbReference type="ARBA" id="ARBA00022516"/>
    </source>
</evidence>
<comment type="similarity">
    <text evidence="4 15 16">Belongs to the CDS family.</text>
</comment>
<gene>
    <name evidence="18" type="ORF">ZEAMMB73_Zm00001d005587</name>
</gene>
<keyword evidence="6 15" id="KW-0444">Lipid biosynthesis</keyword>
<evidence type="ECO:0000256" key="10">
    <source>
        <dbReference type="ARBA" id="ARBA00022989"/>
    </source>
</evidence>
<evidence type="ECO:0000256" key="9">
    <source>
        <dbReference type="ARBA" id="ARBA00022695"/>
    </source>
</evidence>
<feature type="transmembrane region" description="Helical" evidence="15">
    <location>
        <begin position="184"/>
        <end position="205"/>
    </location>
</feature>
<comment type="function">
    <text evidence="15">May be involved in the synthesis of minor phospholipids and in modulation of IP3-mediated signal transduction.</text>
</comment>
<evidence type="ECO:0000256" key="17">
    <source>
        <dbReference type="SAM" id="MobiDB-lite"/>
    </source>
</evidence>
<dbReference type="PANTHER" id="PTHR13773:SF33">
    <property type="entry name" value="PHOSPHATIDATE CYTIDYLYLTRANSFERASE"/>
    <property type="match status" value="1"/>
</dbReference>
<dbReference type="PROSITE" id="PS01315">
    <property type="entry name" value="CDS"/>
    <property type="match status" value="1"/>
</dbReference>
<evidence type="ECO:0000256" key="14">
    <source>
        <dbReference type="ARBA" id="ARBA00023264"/>
    </source>
</evidence>
<keyword evidence="8 15" id="KW-0812">Transmembrane</keyword>
<dbReference type="Pfam" id="PF01148">
    <property type="entry name" value="CTP_transf_1"/>
    <property type="match status" value="1"/>
</dbReference>
<keyword evidence="13 15" id="KW-0594">Phospholipid biosynthesis</keyword>
<keyword evidence="14 15" id="KW-1208">Phospholipid metabolism</keyword>
<dbReference type="PIRSF" id="PIRSF018269">
    <property type="entry name" value="PC_trans_euk"/>
    <property type="match status" value="1"/>
</dbReference>
<comment type="pathway">
    <text evidence="2 15 16">Phospholipid metabolism; CDP-diacylglycerol biosynthesis; CDP-diacylglycerol from sn-glycerol 3-phosphate: step 3/3.</text>
</comment>
<dbReference type="PANTHER" id="PTHR13773">
    <property type="entry name" value="PHOSPHATIDATE CYTIDYLYLTRANSFERASE"/>
    <property type="match status" value="1"/>
</dbReference>
<evidence type="ECO:0000256" key="1">
    <source>
        <dbReference type="ARBA" id="ARBA00004141"/>
    </source>
</evidence>
<evidence type="ECO:0000256" key="11">
    <source>
        <dbReference type="ARBA" id="ARBA00023098"/>
    </source>
</evidence>
<dbReference type="InterPro" id="IPR016720">
    <property type="entry name" value="PC_Trfase_euk"/>
</dbReference>
<sequence length="394" mass="45221">MQRDAGSGDRTPGTPSPTHGGRLRHRKRSNEVPSDVNTTNGANLLLNDQNKYKSMLVRTYSSLWMMAGVVFLIYMGHLYIWAMVVVVQIFMAKELFNLLRKANEDRQLPGFRMLNWHFFFTAMLFTYGRFLSHQLVNTMTSDKLLYKLVSRLIKYQMFICYFLYIAGNCGKKILFPNKGHEMFILPASLIAINDVAAYFFGFFFGKTPLIKLSPKKTWEGFIGASVTTLLSAFVVANFMGHFQWLTCPRKDLSTGWLYCDPGPMFTPEGYDLPGWIPQWFPWREIAIMPVQWHALALGLFASIIAPFGGFFASGFKRAFKFKDFGDSIPGHGGFTDRMDCQMVMAVFAYIYYQSFVMVQDLSVETILEQILRNLTFEEQRELYGQLGKLLVRAN</sequence>
<keyword evidence="7 15" id="KW-0808">Transferase</keyword>
<protein>
    <recommendedName>
        <fullName evidence="5 15">Phosphatidate cytidylyltransferase</fullName>
        <ecNumber evidence="5 15">2.7.7.41</ecNumber>
    </recommendedName>
</protein>
<dbReference type="ExpressionAtlas" id="A0A1D6EP22">
    <property type="expression patterns" value="baseline and differential"/>
</dbReference>
<evidence type="ECO:0000256" key="2">
    <source>
        <dbReference type="ARBA" id="ARBA00005119"/>
    </source>
</evidence>
<comment type="subcellular location">
    <subcellularLocation>
        <location evidence="1">Membrane</location>
        <topology evidence="1">Multi-pass membrane protein</topology>
    </subcellularLocation>
</comment>
<comment type="pathway">
    <text evidence="3">Lipid metabolism.</text>
</comment>
<dbReference type="GO" id="GO:0016020">
    <property type="term" value="C:membrane"/>
    <property type="evidence" value="ECO:0007669"/>
    <property type="project" value="UniProtKB-SubCell"/>
</dbReference>
<evidence type="ECO:0000256" key="3">
    <source>
        <dbReference type="ARBA" id="ARBA00005189"/>
    </source>
</evidence>
<evidence type="ECO:0000313" key="18">
    <source>
        <dbReference type="EMBL" id="ONM21529.1"/>
    </source>
</evidence>
<evidence type="ECO:0000256" key="13">
    <source>
        <dbReference type="ARBA" id="ARBA00023209"/>
    </source>
</evidence>
<evidence type="ECO:0000256" key="4">
    <source>
        <dbReference type="ARBA" id="ARBA00010185"/>
    </source>
</evidence>
<feature type="transmembrane region" description="Helical" evidence="15">
    <location>
        <begin position="290"/>
        <end position="312"/>
    </location>
</feature>
<keyword evidence="11 15" id="KW-0443">Lipid metabolism</keyword>
<comment type="cofactor">
    <cofactor evidence="15">
        <name>Mg(2+)</name>
        <dbReference type="ChEBI" id="CHEBI:18420"/>
    </cofactor>
    <text evidence="15">Requires a divalent cation for activity.</text>
</comment>
<dbReference type="GO" id="GO:0016024">
    <property type="term" value="P:CDP-diacylglycerol biosynthetic process"/>
    <property type="evidence" value="ECO:0007669"/>
    <property type="project" value="UniProtKB-UniRule"/>
</dbReference>
<evidence type="ECO:0000256" key="5">
    <source>
        <dbReference type="ARBA" id="ARBA00012487"/>
    </source>
</evidence>
<evidence type="ECO:0000256" key="8">
    <source>
        <dbReference type="ARBA" id="ARBA00022692"/>
    </source>
</evidence>
<accession>A0A1D6EP22</accession>
<feature type="region of interest" description="Disordered" evidence="17">
    <location>
        <begin position="1"/>
        <end position="40"/>
    </location>
</feature>
<evidence type="ECO:0000256" key="12">
    <source>
        <dbReference type="ARBA" id="ARBA00023136"/>
    </source>
</evidence>
<feature type="compositionally biased region" description="Polar residues" evidence="17">
    <location>
        <begin position="31"/>
        <end position="40"/>
    </location>
</feature>
<dbReference type="EMBL" id="CM007648">
    <property type="protein sequence ID" value="ONM21529.1"/>
    <property type="molecule type" value="Genomic_DNA"/>
</dbReference>
<feature type="transmembrane region" description="Helical" evidence="15">
    <location>
        <begin position="144"/>
        <end position="164"/>
    </location>
</feature>
<dbReference type="InterPro" id="IPR000374">
    <property type="entry name" value="PC_trans"/>
</dbReference>
<feature type="transmembrane region" description="Helical" evidence="15">
    <location>
        <begin position="111"/>
        <end position="132"/>
    </location>
</feature>
<keyword evidence="9 15" id="KW-0548">Nucleotidyltransferase</keyword>
<evidence type="ECO:0000256" key="15">
    <source>
        <dbReference type="PIRNR" id="PIRNR018269"/>
    </source>
</evidence>
<feature type="transmembrane region" description="Helical" evidence="15">
    <location>
        <begin position="63"/>
        <end position="91"/>
    </location>
</feature>
<dbReference type="AlphaFoldDB" id="A0A1D6EP22"/>
<dbReference type="GO" id="GO:0004605">
    <property type="term" value="F:phosphatidate cytidylyltransferase activity"/>
    <property type="evidence" value="ECO:0007669"/>
    <property type="project" value="UniProtKB-UniRule"/>
</dbReference>
<evidence type="ECO:0000256" key="7">
    <source>
        <dbReference type="ARBA" id="ARBA00022679"/>
    </source>
</evidence>
<dbReference type="UniPathway" id="UPA00557">
    <property type="reaction ID" value="UER00614"/>
</dbReference>
<reference evidence="18" key="1">
    <citation type="submission" date="2015-12" db="EMBL/GenBank/DDBJ databases">
        <title>Update maize B73 reference genome by single molecule sequencing technologies.</title>
        <authorList>
            <consortium name="Maize Genome Sequencing Project"/>
            <person name="Ware D."/>
        </authorList>
    </citation>
    <scope>NUCLEOTIDE SEQUENCE [LARGE SCALE GENOMIC DNA]</scope>
    <source>
        <tissue evidence="18">Seedling</tissue>
    </source>
</reference>
<feature type="transmembrane region" description="Helical" evidence="15">
    <location>
        <begin position="217"/>
        <end position="239"/>
    </location>
</feature>
<comment type="catalytic activity">
    <reaction evidence="15 16">
        <text>a 1,2-diacyl-sn-glycero-3-phosphate + CTP + H(+) = a CDP-1,2-diacyl-sn-glycerol + diphosphate</text>
        <dbReference type="Rhea" id="RHEA:16229"/>
        <dbReference type="ChEBI" id="CHEBI:15378"/>
        <dbReference type="ChEBI" id="CHEBI:33019"/>
        <dbReference type="ChEBI" id="CHEBI:37563"/>
        <dbReference type="ChEBI" id="CHEBI:58332"/>
        <dbReference type="ChEBI" id="CHEBI:58608"/>
        <dbReference type="EC" id="2.7.7.41"/>
    </reaction>
</comment>
<evidence type="ECO:0000256" key="16">
    <source>
        <dbReference type="RuleBase" id="RU003938"/>
    </source>
</evidence>
<keyword evidence="10 15" id="KW-1133">Transmembrane helix</keyword>
<dbReference type="EC" id="2.7.7.41" evidence="5 15"/>
<organism evidence="18">
    <name type="scientific">Zea mays</name>
    <name type="common">Maize</name>
    <dbReference type="NCBI Taxonomy" id="4577"/>
    <lineage>
        <taxon>Eukaryota</taxon>
        <taxon>Viridiplantae</taxon>
        <taxon>Streptophyta</taxon>
        <taxon>Embryophyta</taxon>
        <taxon>Tracheophyta</taxon>
        <taxon>Spermatophyta</taxon>
        <taxon>Magnoliopsida</taxon>
        <taxon>Liliopsida</taxon>
        <taxon>Poales</taxon>
        <taxon>Poaceae</taxon>
        <taxon>PACMAD clade</taxon>
        <taxon>Panicoideae</taxon>
        <taxon>Andropogonodae</taxon>
        <taxon>Andropogoneae</taxon>
        <taxon>Tripsacinae</taxon>
        <taxon>Zea</taxon>
    </lineage>
</organism>
<proteinExistence type="inferred from homology"/>
<name>A0A1D6EP22_MAIZE</name>